<protein>
    <submittedName>
        <fullName evidence="2">Biofilm PGA synthesis protein PgaD</fullName>
    </submittedName>
</protein>
<feature type="transmembrane region" description="Helical" evidence="1">
    <location>
        <begin position="21"/>
        <end position="44"/>
    </location>
</feature>
<gene>
    <name evidence="2" type="ORF">SAMN05216255_3721</name>
</gene>
<dbReference type="RefSeq" id="WP_089360829.1">
    <property type="nucleotide sequence ID" value="NZ_FZOG01000006.1"/>
</dbReference>
<organism evidence="2 3">
    <name type="scientific">Pseudomonas segetis</name>
    <dbReference type="NCBI Taxonomy" id="298908"/>
    <lineage>
        <taxon>Bacteria</taxon>
        <taxon>Pseudomonadati</taxon>
        <taxon>Pseudomonadota</taxon>
        <taxon>Gammaproteobacteria</taxon>
        <taxon>Pseudomonadales</taxon>
        <taxon>Pseudomonadaceae</taxon>
        <taxon>Pseudomonas</taxon>
    </lineage>
</organism>
<accession>A0A239I5N8</accession>
<keyword evidence="3" id="KW-1185">Reference proteome</keyword>
<evidence type="ECO:0000256" key="1">
    <source>
        <dbReference type="SAM" id="Phobius"/>
    </source>
</evidence>
<sequence>MSIIRTEQNWLPKSIDTLLTLAAWAGFIYLTTNGAVPFIKQVIANPEQYQNLFVQSFMPLIEQISFYLLEGALLGAILITWAKYNQLRAPRRSRREYSPNLCDRGLSKSFSVSSDDIDTLRSIQVLILHNTEHGDLAWIETPGLQQPKVLSINRPKSRTAV</sequence>
<evidence type="ECO:0000313" key="3">
    <source>
        <dbReference type="Proteomes" id="UP000242915"/>
    </source>
</evidence>
<evidence type="ECO:0000313" key="2">
    <source>
        <dbReference type="EMBL" id="SNS88910.1"/>
    </source>
</evidence>
<dbReference type="Proteomes" id="UP000242915">
    <property type="component" value="Unassembled WGS sequence"/>
</dbReference>
<reference evidence="3" key="1">
    <citation type="submission" date="2017-06" db="EMBL/GenBank/DDBJ databases">
        <authorList>
            <person name="Varghese N."/>
            <person name="Submissions S."/>
        </authorList>
    </citation>
    <scope>NUCLEOTIDE SEQUENCE [LARGE SCALE GENOMIC DNA]</scope>
    <source>
        <strain evidence="3">CIP 108523</strain>
    </source>
</reference>
<keyword evidence="1" id="KW-0812">Transmembrane</keyword>
<proteinExistence type="predicted"/>
<name>A0A239I5N8_9PSED</name>
<dbReference type="NCBIfam" id="TIGR03940">
    <property type="entry name" value="PGA_PgaD"/>
    <property type="match status" value="1"/>
</dbReference>
<keyword evidence="1" id="KW-1133">Transmembrane helix</keyword>
<feature type="transmembrane region" description="Helical" evidence="1">
    <location>
        <begin position="64"/>
        <end position="84"/>
    </location>
</feature>
<dbReference type="AlphaFoldDB" id="A0A239I5N8"/>
<dbReference type="Pfam" id="PF13994">
    <property type="entry name" value="PgaD"/>
    <property type="match status" value="1"/>
</dbReference>
<dbReference type="InterPro" id="IPR023829">
    <property type="entry name" value="PGA_PgaD"/>
</dbReference>
<dbReference type="GO" id="GO:0043709">
    <property type="term" value="P:cell adhesion involved in single-species biofilm formation"/>
    <property type="evidence" value="ECO:0007669"/>
    <property type="project" value="InterPro"/>
</dbReference>
<keyword evidence="1" id="KW-0472">Membrane</keyword>
<dbReference type="EMBL" id="FZOG01000006">
    <property type="protein sequence ID" value="SNS88910.1"/>
    <property type="molecule type" value="Genomic_DNA"/>
</dbReference>